<accession>A0A2V3V0L4</accession>
<feature type="domain" description="Metallo-beta-lactamase" evidence="1">
    <location>
        <begin position="34"/>
        <end position="247"/>
    </location>
</feature>
<name>A0A2V3V0L4_9SPHN</name>
<evidence type="ECO:0000259" key="1">
    <source>
        <dbReference type="SMART" id="SM00849"/>
    </source>
</evidence>
<gene>
    <name evidence="2" type="ORF">C7451_107244</name>
</gene>
<dbReference type="Gene3D" id="3.60.15.10">
    <property type="entry name" value="Ribonuclease Z/Hydroxyacylglutathione hydrolase-like"/>
    <property type="match status" value="1"/>
</dbReference>
<dbReference type="AlphaFoldDB" id="A0A2V3V0L4"/>
<sequence>MRAILLGTGTSGGVPRIGNDWGECDPSNPRNRRTRVSIIVEQGGQRILVDTSPDLRHQLLAQDIGTLDAVIWTHDHADHTHGIDDLRALYHRTRKPIPGFAKDYTLQSLVSRFDYVFAGGDGYPATVSATPLGDTQRVCGLTVRTVDQPHGPVLSTGLRFDHHELSIVYATDFSHITDDMVALYRGCDLLITDCLRLEKHPTHASLDMALDLARRTSARHTILTHMDKSLDYAALCAELPDDVEPGYDGLVIDLDRMAA</sequence>
<dbReference type="InterPro" id="IPR036866">
    <property type="entry name" value="RibonucZ/Hydroxyglut_hydro"/>
</dbReference>
<dbReference type="SUPFAM" id="SSF56281">
    <property type="entry name" value="Metallo-hydrolase/oxidoreductase"/>
    <property type="match status" value="1"/>
</dbReference>
<comment type="caution">
    <text evidence="2">The sequence shown here is derived from an EMBL/GenBank/DDBJ whole genome shotgun (WGS) entry which is preliminary data.</text>
</comment>
<organism evidence="2 3">
    <name type="scientific">Blastomonas natatoria</name>
    <dbReference type="NCBI Taxonomy" id="34015"/>
    <lineage>
        <taxon>Bacteria</taxon>
        <taxon>Pseudomonadati</taxon>
        <taxon>Pseudomonadota</taxon>
        <taxon>Alphaproteobacteria</taxon>
        <taxon>Sphingomonadales</taxon>
        <taxon>Sphingomonadaceae</taxon>
        <taxon>Blastomonas</taxon>
    </lineage>
</organism>
<dbReference type="RefSeq" id="WP_110298998.1">
    <property type="nucleotide sequence ID" value="NZ_QJJM01000007.1"/>
</dbReference>
<proteinExistence type="predicted"/>
<dbReference type="PANTHER" id="PTHR42663">
    <property type="entry name" value="HYDROLASE C777.06C-RELATED-RELATED"/>
    <property type="match status" value="1"/>
</dbReference>
<dbReference type="SMART" id="SM00849">
    <property type="entry name" value="Lactamase_B"/>
    <property type="match status" value="1"/>
</dbReference>
<dbReference type="PANTHER" id="PTHR42663:SF6">
    <property type="entry name" value="HYDROLASE C777.06C-RELATED"/>
    <property type="match status" value="1"/>
</dbReference>
<evidence type="ECO:0000313" key="3">
    <source>
        <dbReference type="Proteomes" id="UP000248014"/>
    </source>
</evidence>
<dbReference type="EMBL" id="QJJM01000007">
    <property type="protein sequence ID" value="PXW75273.1"/>
    <property type="molecule type" value="Genomic_DNA"/>
</dbReference>
<evidence type="ECO:0000313" key="2">
    <source>
        <dbReference type="EMBL" id="PXW75273.1"/>
    </source>
</evidence>
<reference evidence="2 3" key="1">
    <citation type="submission" date="2018-05" db="EMBL/GenBank/DDBJ databases">
        <title>Genomic Encyclopedia of Type Strains, Phase IV (KMG-IV): sequencing the most valuable type-strain genomes for metagenomic binning, comparative biology and taxonomic classification.</title>
        <authorList>
            <person name="Goeker M."/>
        </authorList>
    </citation>
    <scope>NUCLEOTIDE SEQUENCE [LARGE SCALE GENOMIC DNA]</scope>
    <source>
        <strain evidence="2 3">DSM 3183</strain>
    </source>
</reference>
<dbReference type="InterPro" id="IPR001279">
    <property type="entry name" value="Metallo-B-lactamas"/>
</dbReference>
<dbReference type="OrthoDB" id="9781189at2"/>
<protein>
    <submittedName>
        <fullName evidence="2">Phosphoribosyl 1,2-cyclic phosphate phosphodiesterase</fullName>
    </submittedName>
</protein>
<keyword evidence="3" id="KW-1185">Reference proteome</keyword>
<dbReference type="Pfam" id="PF12706">
    <property type="entry name" value="Lactamase_B_2"/>
    <property type="match status" value="1"/>
</dbReference>
<dbReference type="Proteomes" id="UP000248014">
    <property type="component" value="Unassembled WGS sequence"/>
</dbReference>
<dbReference type="CDD" id="cd16279">
    <property type="entry name" value="metallo-hydrolase-like_MBL-fold"/>
    <property type="match status" value="1"/>
</dbReference>